<dbReference type="Proteomes" id="UP001059041">
    <property type="component" value="Linkage Group LG7"/>
</dbReference>
<evidence type="ECO:0000256" key="1">
    <source>
        <dbReference type="SAM" id="MobiDB-lite"/>
    </source>
</evidence>
<proteinExistence type="predicted"/>
<organism evidence="2 3">
    <name type="scientific">Triplophysa rosa</name>
    <name type="common">Cave loach</name>
    <dbReference type="NCBI Taxonomy" id="992332"/>
    <lineage>
        <taxon>Eukaryota</taxon>
        <taxon>Metazoa</taxon>
        <taxon>Chordata</taxon>
        <taxon>Craniata</taxon>
        <taxon>Vertebrata</taxon>
        <taxon>Euteleostomi</taxon>
        <taxon>Actinopterygii</taxon>
        <taxon>Neopterygii</taxon>
        <taxon>Teleostei</taxon>
        <taxon>Ostariophysi</taxon>
        <taxon>Cypriniformes</taxon>
        <taxon>Nemacheilidae</taxon>
        <taxon>Triplophysa</taxon>
    </lineage>
</organism>
<keyword evidence="3" id="KW-1185">Reference proteome</keyword>
<feature type="non-terminal residue" evidence="2">
    <location>
        <position position="1"/>
    </location>
</feature>
<evidence type="ECO:0000313" key="3">
    <source>
        <dbReference type="Proteomes" id="UP001059041"/>
    </source>
</evidence>
<protein>
    <submittedName>
        <fullName evidence="2">Zinc finger BED domain-containing protein 6-like</fullName>
    </submittedName>
</protein>
<gene>
    <name evidence="2" type="ORF">IRJ41_007518</name>
</gene>
<dbReference type="EMBL" id="JAFHDT010000007">
    <property type="protein sequence ID" value="KAI7807611.1"/>
    <property type="molecule type" value="Genomic_DNA"/>
</dbReference>
<accession>A0A9W8C4N1</accession>
<evidence type="ECO:0000313" key="2">
    <source>
        <dbReference type="EMBL" id="KAI7807611.1"/>
    </source>
</evidence>
<dbReference type="AlphaFoldDB" id="A0A9W8C4N1"/>
<feature type="region of interest" description="Disordered" evidence="1">
    <location>
        <begin position="33"/>
        <end position="52"/>
    </location>
</feature>
<sequence length="73" mass="8367">LLMKDSQPFTLVEDEGFREFDNKLCSAYKTSFKNNGGRSQGPGHESCDKQPDSRYVDLDEYGRQSCSHMPFLK</sequence>
<reference evidence="2" key="1">
    <citation type="submission" date="2021-02" db="EMBL/GenBank/DDBJ databases">
        <title>Comparative genomics reveals that relaxation of natural selection precedes convergent phenotypic evolution of cavefish.</title>
        <authorList>
            <person name="Peng Z."/>
        </authorList>
    </citation>
    <scope>NUCLEOTIDE SEQUENCE</scope>
    <source>
        <tissue evidence="2">Muscle</tissue>
    </source>
</reference>
<comment type="caution">
    <text evidence="2">The sequence shown here is derived from an EMBL/GenBank/DDBJ whole genome shotgun (WGS) entry which is preliminary data.</text>
</comment>
<name>A0A9W8C4N1_TRIRA</name>